<feature type="domain" description="AMP-binding enzyme C-terminal" evidence="4">
    <location>
        <begin position="397"/>
        <end position="470"/>
    </location>
</feature>
<dbReference type="Proteomes" id="UP001501231">
    <property type="component" value="Unassembled WGS sequence"/>
</dbReference>
<comment type="similarity">
    <text evidence="1">Belongs to the ATP-dependent AMP-binding enzyme family.</text>
</comment>
<dbReference type="InterPro" id="IPR045851">
    <property type="entry name" value="AMP-bd_C_sf"/>
</dbReference>
<evidence type="ECO:0000259" key="4">
    <source>
        <dbReference type="Pfam" id="PF13193"/>
    </source>
</evidence>
<dbReference type="PANTHER" id="PTHR43201:SF5">
    <property type="entry name" value="MEDIUM-CHAIN ACYL-COA LIGASE ACSF2, MITOCHONDRIAL"/>
    <property type="match status" value="1"/>
</dbReference>
<protein>
    <submittedName>
        <fullName evidence="5">FadD3 family acyl-CoA ligase</fullName>
    </submittedName>
</protein>
<dbReference type="Pfam" id="PF00501">
    <property type="entry name" value="AMP-binding"/>
    <property type="match status" value="1"/>
</dbReference>
<accession>A0ABN3IDW2</accession>
<comment type="caution">
    <text evidence="5">The sequence shown here is derived from an EMBL/GenBank/DDBJ whole genome shotgun (WGS) entry which is preliminary data.</text>
</comment>
<reference evidence="5 6" key="1">
    <citation type="journal article" date="2019" name="Int. J. Syst. Evol. Microbiol.">
        <title>The Global Catalogue of Microorganisms (GCM) 10K type strain sequencing project: providing services to taxonomists for standard genome sequencing and annotation.</title>
        <authorList>
            <consortium name="The Broad Institute Genomics Platform"/>
            <consortium name="The Broad Institute Genome Sequencing Center for Infectious Disease"/>
            <person name="Wu L."/>
            <person name="Ma J."/>
        </authorList>
    </citation>
    <scope>NUCLEOTIDE SEQUENCE [LARGE SCALE GENOMIC DNA]</scope>
    <source>
        <strain evidence="5 6">JCM 3325</strain>
    </source>
</reference>
<evidence type="ECO:0000256" key="1">
    <source>
        <dbReference type="ARBA" id="ARBA00006432"/>
    </source>
</evidence>
<evidence type="ECO:0000313" key="6">
    <source>
        <dbReference type="Proteomes" id="UP001501231"/>
    </source>
</evidence>
<dbReference type="GO" id="GO:0016874">
    <property type="term" value="F:ligase activity"/>
    <property type="evidence" value="ECO:0007669"/>
    <property type="project" value="UniProtKB-KW"/>
</dbReference>
<organism evidence="5 6">
    <name type="scientific">Actinomadura vinacea</name>
    <dbReference type="NCBI Taxonomy" id="115336"/>
    <lineage>
        <taxon>Bacteria</taxon>
        <taxon>Bacillati</taxon>
        <taxon>Actinomycetota</taxon>
        <taxon>Actinomycetes</taxon>
        <taxon>Streptosporangiales</taxon>
        <taxon>Thermomonosporaceae</taxon>
        <taxon>Actinomadura</taxon>
    </lineage>
</organism>
<keyword evidence="2 5" id="KW-0436">Ligase</keyword>
<gene>
    <name evidence="5" type="ORF">GCM10010191_06780</name>
</gene>
<dbReference type="InterPro" id="IPR020845">
    <property type="entry name" value="AMP-binding_CS"/>
</dbReference>
<dbReference type="InterPro" id="IPR042099">
    <property type="entry name" value="ANL_N_sf"/>
</dbReference>
<evidence type="ECO:0000256" key="2">
    <source>
        <dbReference type="ARBA" id="ARBA00022598"/>
    </source>
</evidence>
<proteinExistence type="inferred from homology"/>
<dbReference type="PANTHER" id="PTHR43201">
    <property type="entry name" value="ACYL-COA SYNTHETASE"/>
    <property type="match status" value="1"/>
</dbReference>
<dbReference type="EMBL" id="BAAARW010000002">
    <property type="protein sequence ID" value="GAA2402018.1"/>
    <property type="molecule type" value="Genomic_DNA"/>
</dbReference>
<dbReference type="PROSITE" id="PS00455">
    <property type="entry name" value="AMP_BINDING"/>
    <property type="match status" value="1"/>
</dbReference>
<dbReference type="InterPro" id="IPR000873">
    <property type="entry name" value="AMP-dep_synth/lig_dom"/>
</dbReference>
<dbReference type="NCBIfam" id="NF005801">
    <property type="entry name" value="PRK07656.1"/>
    <property type="match status" value="1"/>
</dbReference>
<dbReference type="Pfam" id="PF13193">
    <property type="entry name" value="AMP-binding_C"/>
    <property type="match status" value="1"/>
</dbReference>
<name>A0ABN3IDW2_9ACTN</name>
<dbReference type="InterPro" id="IPR025110">
    <property type="entry name" value="AMP-bd_C"/>
</dbReference>
<evidence type="ECO:0000313" key="5">
    <source>
        <dbReference type="EMBL" id="GAA2402018.1"/>
    </source>
</evidence>
<keyword evidence="6" id="KW-1185">Reference proteome</keyword>
<feature type="domain" description="AMP-dependent synthetase/ligase" evidence="3">
    <location>
        <begin position="15"/>
        <end position="346"/>
    </location>
</feature>
<dbReference type="Gene3D" id="3.30.300.30">
    <property type="match status" value="1"/>
</dbReference>
<dbReference type="SUPFAM" id="SSF56801">
    <property type="entry name" value="Acetyl-CoA synthetase-like"/>
    <property type="match status" value="1"/>
</dbReference>
<evidence type="ECO:0000259" key="3">
    <source>
        <dbReference type="Pfam" id="PF00501"/>
    </source>
</evidence>
<sequence>MTWESIPEMVLSAGDRFGSAEAVVDGPLRLTFTDLADRVRVAAGAFAEAGIGKGDRAAIWAPNSAEWIIAAFGLLTAGGVLVPVNTRFKAAEAHDIIRRSGARLVLVQKGFLDQDYEGPPGVPTIDIKSGFLAGGSPFERASRGDDVCDIMFTSGTTGRPKGVMMTHAQTLRLYAEWCDLADLRQGDRYMIVNPFFHIFGYKAGCVASMIRGATVHPVPVFDVDRVLELIERERITMLPGPPTLYHSLLEAQAQGEWDLSSLRAAVTGAADIPVELIRRVVTELPFQTIMTGYGLTEAGTATASRPGDSFEDIAATVGRPCDGVEAAIAPDGEVLIRGYTVMKGYLDDPRATAEAVDADGWLHTGDLGTQDERGHLRIVGRKKDMFIVGGFNAYPAEIESFLMEHPAVAQAAVVGVPDERLGQVGRAFVVRRGEVTEEELVAWSRDRMAGFKVPRSVRFLEELPLNATGKVMKDELINDELMKEEPS</sequence>
<dbReference type="RefSeq" id="WP_344586877.1">
    <property type="nucleotide sequence ID" value="NZ_BAAARW010000002.1"/>
</dbReference>
<dbReference type="Gene3D" id="3.40.50.12780">
    <property type="entry name" value="N-terminal domain of ligase-like"/>
    <property type="match status" value="1"/>
</dbReference>